<proteinExistence type="predicted"/>
<accession>A0ACC1BJE2</accession>
<reference evidence="2" key="1">
    <citation type="journal article" date="2023" name="G3 (Bethesda)">
        <title>Genome assembly and association tests identify interacting loci associated with vigor, precocity, and sex in interspecific pistachio rootstocks.</title>
        <authorList>
            <person name="Palmer W."/>
            <person name="Jacygrad E."/>
            <person name="Sagayaradj S."/>
            <person name="Cavanaugh K."/>
            <person name="Han R."/>
            <person name="Bertier L."/>
            <person name="Beede B."/>
            <person name="Kafkas S."/>
            <person name="Golino D."/>
            <person name="Preece J."/>
            <person name="Michelmore R."/>
        </authorList>
    </citation>
    <scope>NUCLEOTIDE SEQUENCE [LARGE SCALE GENOMIC DNA]</scope>
</reference>
<comment type="caution">
    <text evidence="1">The sequence shown here is derived from an EMBL/GenBank/DDBJ whole genome shotgun (WGS) entry which is preliminary data.</text>
</comment>
<sequence length="58" mass="6870">MKGYIYEFCITDQSYYTSTDGRHRGRGVAPMNQQHENFVINYLTSFPFFCFLSYLSSH</sequence>
<gene>
    <name evidence="1" type="ORF">Patl1_20381</name>
</gene>
<evidence type="ECO:0000313" key="1">
    <source>
        <dbReference type="EMBL" id="KAJ0099048.1"/>
    </source>
</evidence>
<dbReference type="Proteomes" id="UP001164250">
    <property type="component" value="Chromosome 4"/>
</dbReference>
<name>A0ACC1BJE2_9ROSI</name>
<dbReference type="EMBL" id="CM047900">
    <property type="protein sequence ID" value="KAJ0099048.1"/>
    <property type="molecule type" value="Genomic_DNA"/>
</dbReference>
<evidence type="ECO:0000313" key="2">
    <source>
        <dbReference type="Proteomes" id="UP001164250"/>
    </source>
</evidence>
<keyword evidence="2" id="KW-1185">Reference proteome</keyword>
<organism evidence="1 2">
    <name type="scientific">Pistacia atlantica</name>
    <dbReference type="NCBI Taxonomy" id="434234"/>
    <lineage>
        <taxon>Eukaryota</taxon>
        <taxon>Viridiplantae</taxon>
        <taxon>Streptophyta</taxon>
        <taxon>Embryophyta</taxon>
        <taxon>Tracheophyta</taxon>
        <taxon>Spermatophyta</taxon>
        <taxon>Magnoliopsida</taxon>
        <taxon>eudicotyledons</taxon>
        <taxon>Gunneridae</taxon>
        <taxon>Pentapetalae</taxon>
        <taxon>rosids</taxon>
        <taxon>malvids</taxon>
        <taxon>Sapindales</taxon>
        <taxon>Anacardiaceae</taxon>
        <taxon>Pistacia</taxon>
    </lineage>
</organism>
<protein>
    <submittedName>
        <fullName evidence="1">Uncharacterized protein</fullName>
    </submittedName>
</protein>